<evidence type="ECO:0000256" key="3">
    <source>
        <dbReference type="ARBA" id="ARBA00022578"/>
    </source>
</evidence>
<evidence type="ECO:0000256" key="2">
    <source>
        <dbReference type="ARBA" id="ARBA00011044"/>
    </source>
</evidence>
<evidence type="ECO:0000313" key="14">
    <source>
        <dbReference type="Proteomes" id="UP000177894"/>
    </source>
</evidence>
<name>A0AAC9WI91_9CLOT</name>
<evidence type="ECO:0000259" key="9">
    <source>
        <dbReference type="Pfam" id="PF01385"/>
    </source>
</evidence>
<keyword evidence="6" id="KW-0238">DNA-binding</keyword>
<feature type="domain" description="Transposase putative helix-turn-helix" evidence="11">
    <location>
        <begin position="1"/>
        <end position="44"/>
    </location>
</feature>
<feature type="domain" description="Probable transposase IS891/IS1136/IS1341" evidence="9">
    <location>
        <begin position="175"/>
        <end position="307"/>
    </location>
</feature>
<dbReference type="KEGG" id="cfm:BJL90_04925"/>
<reference evidence="12 14" key="1">
    <citation type="submission" date="2016-10" db="EMBL/GenBank/DDBJ databases">
        <title>Complete Genome Sequence of Acetogen Clostridium formicoaceticum ATCC 27076.</title>
        <authorList>
            <person name="Bao T."/>
            <person name="Cheng C."/>
            <person name="Zhao J."/>
            <person name="Yang S.-T."/>
            <person name="Wang J."/>
            <person name="Wang M."/>
        </authorList>
    </citation>
    <scope>NUCLEOTIDE SEQUENCE [LARGE SCALE GENOMIC DNA]</scope>
    <source>
        <strain evidence="12 14">ATCC 27076</strain>
    </source>
</reference>
<keyword evidence="7" id="KW-0233">DNA recombination</keyword>
<evidence type="ECO:0000313" key="15">
    <source>
        <dbReference type="Proteomes" id="UP000192478"/>
    </source>
</evidence>
<evidence type="ECO:0000259" key="11">
    <source>
        <dbReference type="Pfam" id="PF12323"/>
    </source>
</evidence>
<evidence type="ECO:0000256" key="4">
    <source>
        <dbReference type="ARBA" id="ARBA00022723"/>
    </source>
</evidence>
<dbReference type="Pfam" id="PF07282">
    <property type="entry name" value="Cas12f1-like_TNB"/>
    <property type="match status" value="1"/>
</dbReference>
<evidence type="ECO:0000256" key="1">
    <source>
        <dbReference type="ARBA" id="ARBA00008761"/>
    </source>
</evidence>
<organism evidence="13 15">
    <name type="scientific">Clostridium formicaceticum</name>
    <dbReference type="NCBI Taxonomy" id="1497"/>
    <lineage>
        <taxon>Bacteria</taxon>
        <taxon>Bacillati</taxon>
        <taxon>Bacillota</taxon>
        <taxon>Clostridia</taxon>
        <taxon>Eubacteriales</taxon>
        <taxon>Clostridiaceae</taxon>
        <taxon>Clostridium</taxon>
    </lineage>
</organism>
<accession>A0AAC9WI91</accession>
<dbReference type="EMBL" id="CP017603">
    <property type="protein sequence ID" value="AOY75304.1"/>
    <property type="molecule type" value="Genomic_DNA"/>
</dbReference>
<evidence type="ECO:0000256" key="5">
    <source>
        <dbReference type="ARBA" id="ARBA00022833"/>
    </source>
</evidence>
<dbReference type="EMBL" id="CP020559">
    <property type="protein sequence ID" value="ARE89746.1"/>
    <property type="molecule type" value="Genomic_DNA"/>
</dbReference>
<evidence type="ECO:0000259" key="10">
    <source>
        <dbReference type="Pfam" id="PF07282"/>
    </source>
</evidence>
<dbReference type="RefSeq" id="WP_070964826.1">
    <property type="nucleotide sequence ID" value="NZ_CP017603.1"/>
</dbReference>
<dbReference type="GO" id="GO:0006310">
    <property type="term" value="P:DNA recombination"/>
    <property type="evidence" value="ECO:0007669"/>
    <property type="project" value="UniProtKB-KW"/>
</dbReference>
<dbReference type="AlphaFoldDB" id="A0AAC9WI91"/>
<dbReference type="PANTHER" id="PTHR30405">
    <property type="entry name" value="TRANSPOSASE"/>
    <property type="match status" value="1"/>
</dbReference>
<dbReference type="NCBIfam" id="TIGR01766">
    <property type="entry name" value="IS200/IS605 family accessory protein TnpB-like domain"/>
    <property type="match status" value="1"/>
</dbReference>
<keyword evidence="4" id="KW-0479">Metal-binding</keyword>
<keyword evidence="3" id="KW-0815">Transposition</keyword>
<dbReference type="Proteomes" id="UP000177894">
    <property type="component" value="Chromosome"/>
</dbReference>
<protein>
    <submittedName>
        <fullName evidence="13">Transposase</fullName>
    </submittedName>
</protein>
<proteinExistence type="inferred from homology"/>
<comment type="similarity">
    <text evidence="1">In the C-terminal section; belongs to the transposase 35 family.</text>
</comment>
<evidence type="ECO:0000256" key="6">
    <source>
        <dbReference type="ARBA" id="ARBA00023125"/>
    </source>
</evidence>
<evidence type="ECO:0000313" key="12">
    <source>
        <dbReference type="EMBL" id="AOY75304.1"/>
    </source>
</evidence>
<dbReference type="GO" id="GO:0046872">
    <property type="term" value="F:metal ion binding"/>
    <property type="evidence" value="ECO:0007669"/>
    <property type="project" value="UniProtKB-KW"/>
</dbReference>
<reference evidence="13 15" key="2">
    <citation type="submission" date="2017-03" db="EMBL/GenBank/DDBJ databases">
        <title>Complete sequence of Clostridium formicaceticum DSM 92.</title>
        <authorList>
            <person name="Poehlein A."/>
            <person name="Karl M."/>
            <person name="Bengelsdorf F.R."/>
            <person name="Duerre P."/>
            <person name="Daniel R."/>
        </authorList>
    </citation>
    <scope>NUCLEOTIDE SEQUENCE [LARGE SCALE GENOMIC DNA]</scope>
    <source>
        <strain evidence="13 15">DSM 92</strain>
    </source>
</reference>
<keyword evidence="8" id="KW-0175">Coiled coil</keyword>
<comment type="similarity">
    <text evidence="2">In the N-terminal section; belongs to the transposase 2 family.</text>
</comment>
<dbReference type="NCBIfam" id="NF040570">
    <property type="entry name" value="guided_TnpB"/>
    <property type="match status" value="1"/>
</dbReference>
<feature type="domain" description="Cas12f1-like TNB" evidence="10">
    <location>
        <begin position="320"/>
        <end position="384"/>
    </location>
</feature>
<dbReference type="GO" id="GO:0032196">
    <property type="term" value="P:transposition"/>
    <property type="evidence" value="ECO:0007669"/>
    <property type="project" value="UniProtKB-KW"/>
</dbReference>
<keyword evidence="5" id="KW-0862">Zinc</keyword>
<dbReference type="Proteomes" id="UP000192478">
    <property type="component" value="Chromosome"/>
</dbReference>
<keyword evidence="14" id="KW-1185">Reference proteome</keyword>
<dbReference type="InterPro" id="IPR001959">
    <property type="entry name" value="Transposase"/>
</dbReference>
<feature type="coiled-coil region" evidence="8">
    <location>
        <begin position="206"/>
        <end position="276"/>
    </location>
</feature>
<dbReference type="InterPro" id="IPR051399">
    <property type="entry name" value="RNA-guided_DNA_endo/Transpos"/>
</dbReference>
<evidence type="ECO:0000256" key="7">
    <source>
        <dbReference type="ARBA" id="ARBA00023172"/>
    </source>
</evidence>
<sequence length="392" mass="46229">MIMATKIKLNPTKEQEVLFWKSAGVARWAYNYFLSESQNHYNEYLKGNRDTKTIKEREVRKHINNVLKKTTHTWLSEVGSNVMKRAVKDADMARKRWFEGISEKPSFKNRRRSKISFYVNYESLKKTKEGFRGEKLGIVKTYQPLPKLQDGQIYLNPQISFDGRNWFLSIGYKQEFEPLESTGKSLGIDVGLKELAVCSDSQFKKNINKTKNIKRLEKKLKREQRKLSRKLEDNTKNYDKNRKPIYKEPLKNMKNIQKQNQTIRNLYKKLNNIRTNHLHQTSSEIVKTKPSRIVMEDLNVKGMMKNRHLAKAIAKQKLHEFKRQIKYKCEKYGIEFVEADKWFASSKTCSCCGEIKSDLKLKDRLFLCECGFKIDRDLNASINLANYQIQRA</sequence>
<dbReference type="Pfam" id="PF01385">
    <property type="entry name" value="OrfB_IS605"/>
    <property type="match status" value="1"/>
</dbReference>
<dbReference type="PANTHER" id="PTHR30405:SF11">
    <property type="entry name" value="RNA-GUIDED DNA ENDONUCLEASE RV2885C-RELATED"/>
    <property type="match status" value="1"/>
</dbReference>
<dbReference type="GO" id="GO:0003677">
    <property type="term" value="F:DNA binding"/>
    <property type="evidence" value="ECO:0007669"/>
    <property type="project" value="UniProtKB-KW"/>
</dbReference>
<dbReference type="InterPro" id="IPR010095">
    <property type="entry name" value="Cas12f1-like_TNB"/>
</dbReference>
<evidence type="ECO:0000256" key="8">
    <source>
        <dbReference type="SAM" id="Coils"/>
    </source>
</evidence>
<evidence type="ECO:0000313" key="13">
    <source>
        <dbReference type="EMBL" id="ARE89746.1"/>
    </source>
</evidence>
<dbReference type="InterPro" id="IPR021027">
    <property type="entry name" value="Transposase_put_HTH"/>
</dbReference>
<gene>
    <name evidence="12" type="ORF">BJL90_04925</name>
    <name evidence="13" type="ORF">CLFO_42270</name>
</gene>
<dbReference type="Pfam" id="PF12323">
    <property type="entry name" value="HTH_OrfB_IS605"/>
    <property type="match status" value="1"/>
</dbReference>